<dbReference type="InterPro" id="IPR002746">
    <property type="entry name" value="UPF0216"/>
</dbReference>
<dbReference type="PIRSF" id="PIRSF005264">
    <property type="entry name" value="UCP005264"/>
    <property type="match status" value="1"/>
</dbReference>
<evidence type="ECO:0000313" key="3">
    <source>
        <dbReference type="Proteomes" id="UP000070035"/>
    </source>
</evidence>
<dbReference type="AlphaFoldDB" id="A0A133V6U9"/>
<organism evidence="2 3">
    <name type="scientific">candidate division MSBL1 archaeon SCGC-AAA261F17</name>
    <dbReference type="NCBI Taxonomy" id="1698274"/>
    <lineage>
        <taxon>Archaea</taxon>
        <taxon>Methanobacteriati</taxon>
        <taxon>Methanobacteriota</taxon>
        <taxon>candidate division MSBL1</taxon>
    </lineage>
</organism>
<protein>
    <recommendedName>
        <fullName evidence="1">UPF0216 protein AKJ44_01190</fullName>
    </recommendedName>
</protein>
<dbReference type="Proteomes" id="UP000070035">
    <property type="component" value="Unassembled WGS sequence"/>
</dbReference>
<evidence type="ECO:0000256" key="1">
    <source>
        <dbReference type="HAMAP-Rule" id="MF_00585"/>
    </source>
</evidence>
<reference evidence="2 3" key="1">
    <citation type="journal article" date="2016" name="Sci. Rep.">
        <title>Metabolic traits of an uncultured archaeal lineage -MSBL1- from brine pools of the Red Sea.</title>
        <authorList>
            <person name="Mwirichia R."/>
            <person name="Alam I."/>
            <person name="Rashid M."/>
            <person name="Vinu M."/>
            <person name="Ba-Alawi W."/>
            <person name="Anthony Kamau A."/>
            <person name="Kamanda Ngugi D."/>
            <person name="Goker M."/>
            <person name="Klenk H.P."/>
            <person name="Bajic V."/>
            <person name="Stingl U."/>
        </authorList>
    </citation>
    <scope>NUCLEOTIDE SEQUENCE [LARGE SCALE GENOMIC DNA]</scope>
    <source>
        <strain evidence="2">SCGC-AAA261F17</strain>
    </source>
</reference>
<dbReference type="HAMAP" id="MF_00585">
    <property type="entry name" value="UPF0216"/>
    <property type="match status" value="1"/>
</dbReference>
<dbReference type="NCBIfam" id="NF003153">
    <property type="entry name" value="PRK04115.1"/>
    <property type="match status" value="1"/>
</dbReference>
<evidence type="ECO:0000313" key="2">
    <source>
        <dbReference type="EMBL" id="KXB02168.1"/>
    </source>
</evidence>
<keyword evidence="3" id="KW-1185">Reference proteome</keyword>
<accession>A0A133V6U9</accession>
<name>A0A133V6U9_9EURY</name>
<proteinExistence type="inferred from homology"/>
<comment type="caution">
    <text evidence="2">The sequence shown here is derived from an EMBL/GenBank/DDBJ whole genome shotgun (WGS) entry which is preliminary data.</text>
</comment>
<dbReference type="EMBL" id="LHXY01000010">
    <property type="protein sequence ID" value="KXB02168.1"/>
    <property type="molecule type" value="Genomic_DNA"/>
</dbReference>
<sequence length="138" mass="16220">MKEDRFLRKQIQTLNRHLPKRRASLAKLLKEEKPQVTARDKTTHRFKKQELKYLAELLPKDLHKRLRLPIIIRISPQLGRGAAKISGKIERTVIEKILEKEKSEEDELVIYRPEVRIVRKKLPTTTQYAFMISTGAPT</sequence>
<gene>
    <name evidence="2" type="ORF">AKJ44_01190</name>
</gene>
<dbReference type="Pfam" id="PF01886">
    <property type="entry name" value="DUF61"/>
    <property type="match status" value="1"/>
</dbReference>
<comment type="similarity">
    <text evidence="1">Belongs to the UPF0216 family.</text>
</comment>